<dbReference type="EMBL" id="LDAU01000242">
    <property type="protein sequence ID" value="KRW98514.1"/>
    <property type="molecule type" value="Genomic_DNA"/>
</dbReference>
<dbReference type="InterPro" id="IPR020904">
    <property type="entry name" value="Sc_DH/Rdtase_CS"/>
</dbReference>
<dbReference type="Pfam" id="PF00106">
    <property type="entry name" value="adh_short"/>
    <property type="match status" value="1"/>
</dbReference>
<dbReference type="PANTHER" id="PTHR42901:SF1">
    <property type="entry name" value="ALCOHOL DEHYDROGENASE"/>
    <property type="match status" value="1"/>
</dbReference>
<dbReference type="Proteomes" id="UP000054937">
    <property type="component" value="Unassembled WGS sequence"/>
</dbReference>
<comment type="caution">
    <text evidence="4">The sequence shown here is derived from an EMBL/GenBank/DDBJ whole genome shotgun (WGS) entry which is preliminary data.</text>
</comment>
<keyword evidence="5" id="KW-1185">Reference proteome</keyword>
<evidence type="ECO:0000256" key="2">
    <source>
        <dbReference type="ARBA" id="ARBA00023002"/>
    </source>
</evidence>
<dbReference type="InParanoid" id="A0A0V0Q8E4"/>
<dbReference type="InterPro" id="IPR036291">
    <property type="entry name" value="NAD(P)-bd_dom_sf"/>
</dbReference>
<dbReference type="SUPFAM" id="SSF51735">
    <property type="entry name" value="NAD(P)-binding Rossmann-fold domains"/>
    <property type="match status" value="1"/>
</dbReference>
<gene>
    <name evidence="4" type="ORF">PPERSA_00111</name>
</gene>
<proteinExistence type="inferred from homology"/>
<dbReference type="PRINTS" id="PR00080">
    <property type="entry name" value="SDRFAMILY"/>
</dbReference>
<name>A0A0V0Q8E4_PSEPJ</name>
<evidence type="ECO:0000313" key="5">
    <source>
        <dbReference type="Proteomes" id="UP000054937"/>
    </source>
</evidence>
<dbReference type="PROSITE" id="PS00061">
    <property type="entry name" value="ADH_SHORT"/>
    <property type="match status" value="1"/>
</dbReference>
<evidence type="ECO:0000313" key="4">
    <source>
        <dbReference type="EMBL" id="KRW98514.1"/>
    </source>
</evidence>
<evidence type="ECO:0000256" key="3">
    <source>
        <dbReference type="RuleBase" id="RU000363"/>
    </source>
</evidence>
<dbReference type="InterPro" id="IPR002347">
    <property type="entry name" value="SDR_fam"/>
</dbReference>
<accession>A0A0V0Q8E4</accession>
<dbReference type="Gene3D" id="3.40.50.720">
    <property type="entry name" value="NAD(P)-binding Rossmann-like Domain"/>
    <property type="match status" value="1"/>
</dbReference>
<dbReference type="PRINTS" id="PR00081">
    <property type="entry name" value="GDHRDH"/>
</dbReference>
<keyword evidence="2" id="KW-0560">Oxidoreductase</keyword>
<protein>
    <recommendedName>
        <fullName evidence="6">Short-chain dehydrogenase/reductase SDR</fullName>
    </recommendedName>
</protein>
<dbReference type="OMA" id="WRWMWET"/>
<reference evidence="4 5" key="1">
    <citation type="journal article" date="2015" name="Sci. Rep.">
        <title>Genome of the facultative scuticociliatosis pathogen Pseudocohnilembus persalinus provides insight into its virulence through horizontal gene transfer.</title>
        <authorList>
            <person name="Xiong J."/>
            <person name="Wang G."/>
            <person name="Cheng J."/>
            <person name="Tian M."/>
            <person name="Pan X."/>
            <person name="Warren A."/>
            <person name="Jiang C."/>
            <person name="Yuan D."/>
            <person name="Miao W."/>
        </authorList>
    </citation>
    <scope>NUCLEOTIDE SEQUENCE [LARGE SCALE GENOMIC DNA]</scope>
    <source>
        <strain evidence="4">36N120E</strain>
    </source>
</reference>
<dbReference type="AlphaFoldDB" id="A0A0V0Q8E4"/>
<dbReference type="PANTHER" id="PTHR42901">
    <property type="entry name" value="ALCOHOL DEHYDROGENASE"/>
    <property type="match status" value="1"/>
</dbReference>
<comment type="similarity">
    <text evidence="1 3">Belongs to the short-chain dehydrogenases/reductases (SDR) family.</text>
</comment>
<organism evidence="4 5">
    <name type="scientific">Pseudocohnilembus persalinus</name>
    <name type="common">Ciliate</name>
    <dbReference type="NCBI Taxonomy" id="266149"/>
    <lineage>
        <taxon>Eukaryota</taxon>
        <taxon>Sar</taxon>
        <taxon>Alveolata</taxon>
        <taxon>Ciliophora</taxon>
        <taxon>Intramacronucleata</taxon>
        <taxon>Oligohymenophorea</taxon>
        <taxon>Scuticociliatia</taxon>
        <taxon>Philasterida</taxon>
        <taxon>Pseudocohnilembidae</taxon>
        <taxon>Pseudocohnilembus</taxon>
    </lineage>
</organism>
<evidence type="ECO:0000256" key="1">
    <source>
        <dbReference type="ARBA" id="ARBA00006484"/>
    </source>
</evidence>
<evidence type="ECO:0008006" key="6">
    <source>
        <dbReference type="Google" id="ProtNLM"/>
    </source>
</evidence>
<dbReference type="PIRSF" id="PIRSF000126">
    <property type="entry name" value="11-beta-HSD1"/>
    <property type="match status" value="1"/>
</dbReference>
<dbReference type="GO" id="GO:0016616">
    <property type="term" value="F:oxidoreductase activity, acting on the CH-OH group of donors, NAD or NADP as acceptor"/>
    <property type="evidence" value="ECO:0007669"/>
    <property type="project" value="UniProtKB-ARBA"/>
</dbReference>
<dbReference type="OrthoDB" id="427258at2759"/>
<dbReference type="FunFam" id="3.40.50.720:FF:000047">
    <property type="entry name" value="NADP-dependent L-serine/L-allo-threonine dehydrogenase"/>
    <property type="match status" value="1"/>
</dbReference>
<sequence>MQNSKLYQTLDISKYTVLVTGATAGIGRAIALRFAELGCQLVLIGRREERLQELSQEIAKLFPETPQPENIKLDLSDVEAIKKLPEQLKNKNIDILVNNAGLALGVTGIDNNNIEDSIKVVQTNLIAVITLCSLFIPGMKERKRGHVINISSVAGQEAYEGGSVYCASKFAINGFSMAGRFDLAGTPVKVTTISPGLVETEFSQVRFKGDQEKAAKVYSDIAAMQAEDIADQTIYAATRPARVQIADIKAYCTNQPHAKYGIVRCGPEMQQQQ</sequence>